<accession>A0A2G9UZN1</accession>
<keyword evidence="3 6" id="KW-0328">Glycosyltransferase</keyword>
<proteinExistence type="inferred from homology"/>
<evidence type="ECO:0000256" key="4">
    <source>
        <dbReference type="ARBA" id="ARBA00022679"/>
    </source>
</evidence>
<comment type="similarity">
    <text evidence="2 6">Belongs to the glycosyltransferase 92 family.</text>
</comment>
<dbReference type="GO" id="GO:0016020">
    <property type="term" value="C:membrane"/>
    <property type="evidence" value="ECO:0007669"/>
    <property type="project" value="UniProtKB-SubCell"/>
</dbReference>
<comment type="subcellular location">
    <subcellularLocation>
        <location evidence="1">Membrane</location>
        <topology evidence="1">Single-pass membrane protein</topology>
    </subcellularLocation>
</comment>
<evidence type="ECO:0000256" key="3">
    <source>
        <dbReference type="ARBA" id="ARBA00022676"/>
    </source>
</evidence>
<dbReference type="PANTHER" id="PTHR47024">
    <property type="entry name" value="BIOFILM ABSENT ON HEAD (AFTER YERSINIA EXPOSURE)-RELATED"/>
    <property type="match status" value="1"/>
</dbReference>
<evidence type="ECO:0000313" key="7">
    <source>
        <dbReference type="EMBL" id="PIO75596.1"/>
    </source>
</evidence>
<keyword evidence="4 6" id="KW-0808">Transferase</keyword>
<dbReference type="Proteomes" id="UP000230423">
    <property type="component" value="Unassembled WGS sequence"/>
</dbReference>
<dbReference type="Pfam" id="PF01697">
    <property type="entry name" value="Glyco_transf_92"/>
    <property type="match status" value="1"/>
</dbReference>
<dbReference type="PANTHER" id="PTHR47024:SF1">
    <property type="entry name" value="GLYCOSYLTRANSFERASE FAMILY 92 PROTEIN"/>
    <property type="match status" value="1"/>
</dbReference>
<evidence type="ECO:0000256" key="2">
    <source>
        <dbReference type="ARBA" id="ARBA00007647"/>
    </source>
</evidence>
<dbReference type="GO" id="GO:0016757">
    <property type="term" value="F:glycosyltransferase activity"/>
    <property type="evidence" value="ECO:0007669"/>
    <property type="project" value="UniProtKB-UniRule"/>
</dbReference>
<evidence type="ECO:0000313" key="8">
    <source>
        <dbReference type="Proteomes" id="UP000230423"/>
    </source>
</evidence>
<protein>
    <recommendedName>
        <fullName evidence="6">Glycosyltransferase family 92 protein</fullName>
        <ecNumber evidence="6">2.4.1.-</ecNumber>
    </recommendedName>
</protein>
<evidence type="ECO:0000256" key="5">
    <source>
        <dbReference type="ARBA" id="ARBA00023136"/>
    </source>
</evidence>
<sequence length="244" mass="28099">MTHQQKAFTDWTKIIFFLETWRAHGASHIFMYYHSSTQNVRQVLRHYEREGFVTVINWPLLPRSANIDPNLSVYRLAHSLAHNDCVQRIDSEFGALVDIDELIVPSPPLTGKTFEFEALDFSGILNASETINFNGPPKVSPTEAVLLHNRYTNQSRRNSTTVTLFPFETSIDNVREAMITQTRKIFPSGADFKFETQQRLGICLQRIWASTISVDDVPEISNLWHHEVTFFFTHTKTILLDLAE</sequence>
<dbReference type="EMBL" id="KZ345124">
    <property type="protein sequence ID" value="PIO75596.1"/>
    <property type="molecule type" value="Genomic_DNA"/>
</dbReference>
<evidence type="ECO:0000256" key="6">
    <source>
        <dbReference type="RuleBase" id="RU366017"/>
    </source>
</evidence>
<evidence type="ECO:0000256" key="1">
    <source>
        <dbReference type="ARBA" id="ARBA00004167"/>
    </source>
</evidence>
<dbReference type="AlphaFoldDB" id="A0A2G9UZN1"/>
<keyword evidence="8" id="KW-1185">Reference proteome</keyword>
<keyword evidence="5" id="KW-0472">Membrane</keyword>
<dbReference type="EC" id="2.4.1.-" evidence="6"/>
<dbReference type="OrthoDB" id="5777994at2759"/>
<reference evidence="7 8" key="1">
    <citation type="submission" date="2015-09" db="EMBL/GenBank/DDBJ databases">
        <title>Draft genome of the parasitic nematode Teladorsagia circumcincta isolate WARC Sus (inbred).</title>
        <authorList>
            <person name="Mitreva M."/>
        </authorList>
    </citation>
    <scope>NUCLEOTIDE SEQUENCE [LARGE SCALE GENOMIC DNA]</scope>
    <source>
        <strain evidence="7 8">S</strain>
    </source>
</reference>
<gene>
    <name evidence="7" type="ORF">TELCIR_02347</name>
</gene>
<organism evidence="7 8">
    <name type="scientific">Teladorsagia circumcincta</name>
    <name type="common">Brown stomach worm</name>
    <name type="synonym">Ostertagia circumcincta</name>
    <dbReference type="NCBI Taxonomy" id="45464"/>
    <lineage>
        <taxon>Eukaryota</taxon>
        <taxon>Metazoa</taxon>
        <taxon>Ecdysozoa</taxon>
        <taxon>Nematoda</taxon>
        <taxon>Chromadorea</taxon>
        <taxon>Rhabditida</taxon>
        <taxon>Rhabditina</taxon>
        <taxon>Rhabditomorpha</taxon>
        <taxon>Strongyloidea</taxon>
        <taxon>Trichostrongylidae</taxon>
        <taxon>Teladorsagia</taxon>
    </lineage>
</organism>
<dbReference type="InterPro" id="IPR008166">
    <property type="entry name" value="Glyco_transf_92"/>
</dbReference>
<name>A0A2G9UZN1_TELCI</name>